<dbReference type="WBParaSite" id="L893_g26547.t1">
    <property type="protein sequence ID" value="L893_g26547.t1"/>
    <property type="gene ID" value="L893_g26547"/>
</dbReference>
<protein>
    <submittedName>
        <fullName evidence="3">Glutaredoxin domain-containing protein</fullName>
    </submittedName>
</protein>
<reference evidence="3" key="1">
    <citation type="submission" date="2016-11" db="UniProtKB">
        <authorList>
            <consortium name="WormBaseParasite"/>
        </authorList>
    </citation>
    <scope>IDENTIFICATION</scope>
</reference>
<name>A0A1I7ZI71_9BILA</name>
<dbReference type="Proteomes" id="UP000095287">
    <property type="component" value="Unplaced"/>
</dbReference>
<organism evidence="2 3">
    <name type="scientific">Steinernema glaseri</name>
    <dbReference type="NCBI Taxonomy" id="37863"/>
    <lineage>
        <taxon>Eukaryota</taxon>
        <taxon>Metazoa</taxon>
        <taxon>Ecdysozoa</taxon>
        <taxon>Nematoda</taxon>
        <taxon>Chromadorea</taxon>
        <taxon>Rhabditida</taxon>
        <taxon>Tylenchina</taxon>
        <taxon>Panagrolaimomorpha</taxon>
        <taxon>Strongyloidoidea</taxon>
        <taxon>Steinernematidae</taxon>
        <taxon>Steinernema</taxon>
    </lineage>
</organism>
<feature type="compositionally biased region" description="Basic and acidic residues" evidence="1">
    <location>
        <begin position="122"/>
        <end position="131"/>
    </location>
</feature>
<feature type="compositionally biased region" description="Basic and acidic residues" evidence="1">
    <location>
        <begin position="76"/>
        <end position="85"/>
    </location>
</feature>
<feature type="compositionally biased region" description="Basic and acidic residues" evidence="1">
    <location>
        <begin position="153"/>
        <end position="163"/>
    </location>
</feature>
<feature type="compositionally biased region" description="Low complexity" evidence="1">
    <location>
        <begin position="372"/>
        <end position="386"/>
    </location>
</feature>
<accession>A0A1I7ZI71</accession>
<feature type="compositionally biased region" description="Low complexity" evidence="1">
    <location>
        <begin position="321"/>
        <end position="337"/>
    </location>
</feature>
<sequence>MEDKKYDFPGVPTLVVFGDNGPVEEYSIYGPLEKATVLRPVNQDLENGSRPAPNNVSEPEVHQESHMNNDDIPAPIEKEEHRVPTEEANTPPASPTRVEEYHIPQLTPLKSDDDAQKRDVIVETSPKRIDVPIEPEVCVEEKKPSEEQSPSEDPAKGDIHEEENVLIAETVRVQPEPEEVVIDAPKIEAALEKLVVNKPGGASAKVKPIAPPRKITPKAQNTPVAQDKPEAKVRKPTPKQPAGGLFARLAQPKTVVQPAERAAQNIRTRAPSPKPVSSTVKSRPAPASSVAPARPKTVIPPKTAEPRVARRAPSPGPALSRAKTVAAPPAKPVVRAPLKTRGVSPQPTAKPVASAPKVLRTTLFDRLAQPKAAPATGATSAAPRARVNSSGVFDRLSKPKTTTATEPKSEVSRRGMMATTEQAIKSAVDGCGMNPSYKEMRSARIPGLVGFKGAPVKRVHSVERK</sequence>
<evidence type="ECO:0000313" key="2">
    <source>
        <dbReference type="Proteomes" id="UP000095287"/>
    </source>
</evidence>
<feature type="compositionally biased region" description="Basic and acidic residues" evidence="1">
    <location>
        <begin position="59"/>
        <end position="69"/>
    </location>
</feature>
<feature type="region of interest" description="Disordered" evidence="1">
    <location>
        <begin position="201"/>
        <end position="418"/>
    </location>
</feature>
<keyword evidence="2" id="KW-1185">Reference proteome</keyword>
<evidence type="ECO:0000256" key="1">
    <source>
        <dbReference type="SAM" id="MobiDB-lite"/>
    </source>
</evidence>
<feature type="region of interest" description="Disordered" evidence="1">
    <location>
        <begin position="40"/>
        <end position="98"/>
    </location>
</feature>
<proteinExistence type="predicted"/>
<evidence type="ECO:0000313" key="3">
    <source>
        <dbReference type="WBParaSite" id="L893_g26547.t1"/>
    </source>
</evidence>
<feature type="compositionally biased region" description="Low complexity" evidence="1">
    <location>
        <begin position="275"/>
        <end position="296"/>
    </location>
</feature>
<dbReference type="AlphaFoldDB" id="A0A1I7ZI71"/>
<feature type="region of interest" description="Disordered" evidence="1">
    <location>
        <begin position="122"/>
        <end position="163"/>
    </location>
</feature>